<evidence type="ECO:0000313" key="1">
    <source>
        <dbReference type="EMBL" id="MBB6041663.1"/>
    </source>
</evidence>
<dbReference type="Proteomes" id="UP000522163">
    <property type="component" value="Unassembled WGS sequence"/>
</dbReference>
<comment type="caution">
    <text evidence="1">The sequence shown here is derived from an EMBL/GenBank/DDBJ whole genome shotgun (WGS) entry which is preliminary data.</text>
</comment>
<protein>
    <recommendedName>
        <fullName evidence="3">Immunity protein 30 domain-containing protein</fullName>
    </recommendedName>
</protein>
<evidence type="ECO:0008006" key="3">
    <source>
        <dbReference type="Google" id="ProtNLM"/>
    </source>
</evidence>
<dbReference type="RefSeq" id="WP_183684254.1">
    <property type="nucleotide sequence ID" value="NZ_JACHHH010000008.1"/>
</dbReference>
<dbReference type="EMBL" id="JACHHH010000008">
    <property type="protein sequence ID" value="MBB6041663.1"/>
    <property type="molecule type" value="Genomic_DNA"/>
</dbReference>
<proteinExistence type="predicted"/>
<name>A0A7W9SGB1_9FIRM</name>
<dbReference type="AlphaFoldDB" id="A0A7W9SGB1"/>
<accession>A0A7W9SGB1</accession>
<gene>
    <name evidence="1" type="ORF">HNQ46_001653</name>
</gene>
<sequence length="136" mass="15901">METLNSIIQKMEACIQDNDDLETVMMDCMEEIEENYNQLDSVQPLLRLMERHPLTDFGSPGPIVHFVERFYKKGYEEELLLSLKRMPTLHTVWMLNRIINGTDQAEVYLDILKGISENASCDKEIREEALHFLSIH</sequence>
<organism evidence="1 2">
    <name type="scientific">Oribacterium sinus</name>
    <dbReference type="NCBI Taxonomy" id="237576"/>
    <lineage>
        <taxon>Bacteria</taxon>
        <taxon>Bacillati</taxon>
        <taxon>Bacillota</taxon>
        <taxon>Clostridia</taxon>
        <taxon>Lachnospirales</taxon>
        <taxon>Lachnospiraceae</taxon>
        <taxon>Oribacterium</taxon>
    </lineage>
</organism>
<reference evidence="1 2" key="1">
    <citation type="submission" date="2020-08" db="EMBL/GenBank/DDBJ databases">
        <title>Genomic Encyclopedia of Type Strains, Phase IV (KMG-IV): sequencing the most valuable type-strain genomes for metagenomic binning, comparative biology and taxonomic classification.</title>
        <authorList>
            <person name="Goeker M."/>
        </authorList>
    </citation>
    <scope>NUCLEOTIDE SEQUENCE [LARGE SCALE GENOMIC DNA]</scope>
    <source>
        <strain evidence="1 2">DSM 17245</strain>
    </source>
</reference>
<evidence type="ECO:0000313" key="2">
    <source>
        <dbReference type="Proteomes" id="UP000522163"/>
    </source>
</evidence>
<dbReference type="GeneID" id="85015189"/>